<protein>
    <submittedName>
        <fullName evidence="2">Uncharacterized protein</fullName>
    </submittedName>
</protein>
<dbReference type="OrthoDB" id="10017160at2759"/>
<accession>A0A7T8GS62</accession>
<feature type="compositionally biased region" description="Acidic residues" evidence="1">
    <location>
        <begin position="17"/>
        <end position="29"/>
    </location>
</feature>
<evidence type="ECO:0000313" key="2">
    <source>
        <dbReference type="EMBL" id="QQP36785.1"/>
    </source>
</evidence>
<reference evidence="3" key="1">
    <citation type="submission" date="2021-01" db="EMBL/GenBank/DDBJ databases">
        <title>Caligus Genome Assembly.</title>
        <authorList>
            <person name="Gallardo-Escarate C."/>
        </authorList>
    </citation>
    <scope>NUCLEOTIDE SEQUENCE [LARGE SCALE GENOMIC DNA]</scope>
</reference>
<proteinExistence type="predicted"/>
<organism evidence="2 3">
    <name type="scientific">Caligus rogercresseyi</name>
    <name type="common">Sea louse</name>
    <dbReference type="NCBI Taxonomy" id="217165"/>
    <lineage>
        <taxon>Eukaryota</taxon>
        <taxon>Metazoa</taxon>
        <taxon>Ecdysozoa</taxon>
        <taxon>Arthropoda</taxon>
        <taxon>Crustacea</taxon>
        <taxon>Multicrustacea</taxon>
        <taxon>Hexanauplia</taxon>
        <taxon>Copepoda</taxon>
        <taxon>Siphonostomatoida</taxon>
        <taxon>Caligidae</taxon>
        <taxon>Caligus</taxon>
    </lineage>
</organism>
<dbReference type="Proteomes" id="UP000595437">
    <property type="component" value="Chromosome 16"/>
</dbReference>
<feature type="region of interest" description="Disordered" evidence="1">
    <location>
        <begin position="1"/>
        <end position="29"/>
    </location>
</feature>
<sequence>MAVSYREEYVIRKTPGDEDTEDDHSCEAPDQDVEQMKQSLYSPDLSLCDWYLFWKLKCLLRNDEFGSQKAGDEESQRK</sequence>
<dbReference type="AlphaFoldDB" id="A0A7T8GS62"/>
<name>A0A7T8GS62_CALRO</name>
<gene>
    <name evidence="2" type="ORF">FKW44_021983</name>
</gene>
<dbReference type="EMBL" id="CP045905">
    <property type="protein sequence ID" value="QQP36785.1"/>
    <property type="molecule type" value="Genomic_DNA"/>
</dbReference>
<keyword evidence="3" id="KW-1185">Reference proteome</keyword>
<feature type="compositionally biased region" description="Basic and acidic residues" evidence="1">
    <location>
        <begin position="1"/>
        <end position="16"/>
    </location>
</feature>
<evidence type="ECO:0000256" key="1">
    <source>
        <dbReference type="SAM" id="MobiDB-lite"/>
    </source>
</evidence>
<evidence type="ECO:0000313" key="3">
    <source>
        <dbReference type="Proteomes" id="UP000595437"/>
    </source>
</evidence>